<name>A0ABD1NMW2_9FABA</name>
<feature type="coiled-coil region" evidence="1">
    <location>
        <begin position="361"/>
        <end position="426"/>
    </location>
</feature>
<evidence type="ECO:0000313" key="5">
    <source>
        <dbReference type="Proteomes" id="UP001603857"/>
    </source>
</evidence>
<gene>
    <name evidence="4" type="ORF">Fmac_003483</name>
</gene>
<evidence type="ECO:0000259" key="3">
    <source>
        <dbReference type="Pfam" id="PF23299"/>
    </source>
</evidence>
<accession>A0ABD1NMW2</accession>
<organism evidence="4 5">
    <name type="scientific">Flemingia macrophylla</name>
    <dbReference type="NCBI Taxonomy" id="520843"/>
    <lineage>
        <taxon>Eukaryota</taxon>
        <taxon>Viridiplantae</taxon>
        <taxon>Streptophyta</taxon>
        <taxon>Embryophyta</taxon>
        <taxon>Tracheophyta</taxon>
        <taxon>Spermatophyta</taxon>
        <taxon>Magnoliopsida</taxon>
        <taxon>eudicotyledons</taxon>
        <taxon>Gunneridae</taxon>
        <taxon>Pentapetalae</taxon>
        <taxon>rosids</taxon>
        <taxon>fabids</taxon>
        <taxon>Fabales</taxon>
        <taxon>Fabaceae</taxon>
        <taxon>Papilionoideae</taxon>
        <taxon>50 kb inversion clade</taxon>
        <taxon>NPAAA clade</taxon>
        <taxon>indigoferoid/millettioid clade</taxon>
        <taxon>Phaseoleae</taxon>
        <taxon>Flemingia</taxon>
    </lineage>
</organism>
<evidence type="ECO:0000256" key="2">
    <source>
        <dbReference type="SAM" id="MobiDB-lite"/>
    </source>
</evidence>
<comment type="caution">
    <text evidence="4">The sequence shown here is derived from an EMBL/GenBank/DDBJ whole genome shotgun (WGS) entry which is preliminary data.</text>
</comment>
<dbReference type="InterPro" id="IPR055508">
    <property type="entry name" value="DUF7081"/>
</dbReference>
<dbReference type="AlphaFoldDB" id="A0ABD1NMW2"/>
<evidence type="ECO:0000256" key="1">
    <source>
        <dbReference type="SAM" id="Coils"/>
    </source>
</evidence>
<dbReference type="PANTHER" id="PTHR33345:SF4">
    <property type="entry name" value="MBD DOMAIN-CONTAINING PROTEIN"/>
    <property type="match status" value="1"/>
</dbReference>
<proteinExistence type="predicted"/>
<keyword evidence="5" id="KW-1185">Reference proteome</keyword>
<sequence length="481" mass="54416">MQSRCDEPAIIENSCCLDEKGKGSLEIDASIGTNAFKDVTKEKTFDLHLVSPFTSGEGWPYAPQGWPNLGDVWGWKVGRRTDKAGYYQDRFLFLPKSLQRSGKTVKFLSKLDVTRYLKSNFPDMKIEDFFALFSWKVPSTDQTRTKAVQTLFVTPLVKSPEIGDATKENDTRQKLKRKTSSFSQPTRKSSRLFHVHSPLTPDQDSNEVIDLSHLNEGTRIDTSMNVYDNIDAKKGSGMHATEETVIENFDEYLDALEDILVMPDIVITPSDHMATATSGDDEMKCWKNKLSSLLNIDFPSLVSCNDAVEAATLALQIRKDPNLSIDQLAKLKLVEQIPLYSETFLEAKRNIEEADGFLAELEARKLKAPEVKNEYNELKEQIAQRDTEMERSSSAIQEIDDQIRQLESKRNEISRVLETMQRSKVELTSRLTNVANSIPTLVSGIQHGLSQKSNWELKKVNCAKRMAEIQGKFITLRGLSF</sequence>
<evidence type="ECO:0000313" key="4">
    <source>
        <dbReference type="EMBL" id="KAL2349483.1"/>
    </source>
</evidence>
<dbReference type="EMBL" id="JBGMDY010000001">
    <property type="protein sequence ID" value="KAL2349483.1"/>
    <property type="molecule type" value="Genomic_DNA"/>
</dbReference>
<protein>
    <recommendedName>
        <fullName evidence="3">DUF7081 domain-containing protein</fullName>
    </recommendedName>
</protein>
<feature type="domain" description="DUF7081" evidence="3">
    <location>
        <begin position="50"/>
        <end position="139"/>
    </location>
</feature>
<dbReference type="Pfam" id="PF23299">
    <property type="entry name" value="DUF7081"/>
    <property type="match status" value="1"/>
</dbReference>
<reference evidence="4 5" key="1">
    <citation type="submission" date="2024-08" db="EMBL/GenBank/DDBJ databases">
        <title>Insights into the chromosomal genome structure of Flemingia macrophylla.</title>
        <authorList>
            <person name="Ding Y."/>
            <person name="Zhao Y."/>
            <person name="Bi W."/>
            <person name="Wu M."/>
            <person name="Zhao G."/>
            <person name="Gong Y."/>
            <person name="Li W."/>
            <person name="Zhang P."/>
        </authorList>
    </citation>
    <scope>NUCLEOTIDE SEQUENCE [LARGE SCALE GENOMIC DNA]</scope>
    <source>
        <strain evidence="4">DYQJB</strain>
        <tissue evidence="4">Leaf</tissue>
    </source>
</reference>
<feature type="region of interest" description="Disordered" evidence="2">
    <location>
        <begin position="162"/>
        <end position="189"/>
    </location>
</feature>
<feature type="compositionally biased region" description="Basic and acidic residues" evidence="2">
    <location>
        <begin position="164"/>
        <end position="173"/>
    </location>
</feature>
<dbReference type="Proteomes" id="UP001603857">
    <property type="component" value="Unassembled WGS sequence"/>
</dbReference>
<dbReference type="PANTHER" id="PTHR33345">
    <property type="entry name" value="ADAPTER PROTEIN, PUTATIVE-RELATED"/>
    <property type="match status" value="1"/>
</dbReference>
<keyword evidence="1" id="KW-0175">Coiled coil</keyword>